<reference evidence="4 5" key="1">
    <citation type="submission" date="2024-08" db="EMBL/GenBank/DDBJ databases">
        <title>The draft genome of Apodemus speciosus.</title>
        <authorList>
            <person name="Nabeshima K."/>
            <person name="Suzuki S."/>
            <person name="Onuma M."/>
        </authorList>
    </citation>
    <scope>NUCLEOTIDE SEQUENCE [LARGE SCALE GENOMIC DNA]</scope>
    <source>
        <strain evidence="4">IB14-021</strain>
    </source>
</reference>
<evidence type="ECO:0000313" key="5">
    <source>
        <dbReference type="Proteomes" id="UP001623349"/>
    </source>
</evidence>
<name>A0ABQ0EWC7_APOSI</name>
<dbReference type="Pfam" id="PF00059">
    <property type="entry name" value="Lectin_C"/>
    <property type="match status" value="1"/>
</dbReference>
<feature type="region of interest" description="Disordered" evidence="1">
    <location>
        <begin position="1"/>
        <end position="20"/>
    </location>
</feature>
<keyword evidence="2" id="KW-0472">Membrane</keyword>
<dbReference type="Gene3D" id="3.10.100.10">
    <property type="entry name" value="Mannose-Binding Protein A, subunit A"/>
    <property type="match status" value="1"/>
</dbReference>
<gene>
    <name evidence="4" type="ORF">APTSU1_000648500</name>
</gene>
<evidence type="ECO:0000259" key="3">
    <source>
        <dbReference type="Pfam" id="PF00059"/>
    </source>
</evidence>
<dbReference type="InterPro" id="IPR016186">
    <property type="entry name" value="C-type_lectin-like/link_sf"/>
</dbReference>
<keyword evidence="5" id="KW-1185">Reference proteome</keyword>
<evidence type="ECO:0000256" key="1">
    <source>
        <dbReference type="SAM" id="MobiDB-lite"/>
    </source>
</evidence>
<feature type="compositionally biased region" description="Basic residues" evidence="1">
    <location>
        <begin position="1"/>
        <end position="10"/>
    </location>
</feature>
<organism evidence="4 5">
    <name type="scientific">Apodemus speciosus</name>
    <name type="common">Large Japanese field mouse</name>
    <dbReference type="NCBI Taxonomy" id="105296"/>
    <lineage>
        <taxon>Eukaryota</taxon>
        <taxon>Metazoa</taxon>
        <taxon>Chordata</taxon>
        <taxon>Craniata</taxon>
        <taxon>Vertebrata</taxon>
        <taxon>Euteleostomi</taxon>
        <taxon>Mammalia</taxon>
        <taxon>Eutheria</taxon>
        <taxon>Euarchontoglires</taxon>
        <taxon>Glires</taxon>
        <taxon>Rodentia</taxon>
        <taxon>Myomorpha</taxon>
        <taxon>Muroidea</taxon>
        <taxon>Muridae</taxon>
        <taxon>Murinae</taxon>
        <taxon>Apodemus</taxon>
    </lineage>
</organism>
<dbReference type="SUPFAM" id="SSF56436">
    <property type="entry name" value="C-type lectin-like"/>
    <property type="match status" value="1"/>
</dbReference>
<evidence type="ECO:0000313" key="4">
    <source>
        <dbReference type="EMBL" id="GAB1291255.1"/>
    </source>
</evidence>
<keyword evidence="2" id="KW-0812">Transmembrane</keyword>
<proteinExistence type="predicted"/>
<dbReference type="EMBL" id="BAAFST010000006">
    <property type="protein sequence ID" value="GAB1291255.1"/>
    <property type="molecule type" value="Genomic_DNA"/>
</dbReference>
<feature type="domain" description="C-type lectin" evidence="3">
    <location>
        <begin position="81"/>
        <end position="148"/>
    </location>
</feature>
<dbReference type="Proteomes" id="UP001623349">
    <property type="component" value="Unassembled WGS sequence"/>
</dbReference>
<feature type="transmembrane region" description="Helical" evidence="2">
    <location>
        <begin position="35"/>
        <end position="58"/>
    </location>
</feature>
<protein>
    <submittedName>
        <fullName evidence="4">C-type lectin domain family 4, member a1</fullName>
    </submittedName>
</protein>
<keyword evidence="2" id="KW-1133">Transmembrane helix</keyword>
<comment type="caution">
    <text evidence="4">The sequence shown here is derived from an EMBL/GenBank/DDBJ whole genome shotgun (WGS) entry which is preliminary data.</text>
</comment>
<sequence length="152" mass="17197">MASPQTHRHAPSQTRLQALPKKTTIHKSTPGFPTLLLALLIFFLLLAIFFSVALIILFQMYSALLEEKNTLNQLNHAKLHCVKNHSSVEGDFITNTLNPRAAYYVGLSDPEGLGQWQWVDQTPYDQNATILALRRTQWQHAIVCCAKLQSTR</sequence>
<evidence type="ECO:0000256" key="2">
    <source>
        <dbReference type="SAM" id="Phobius"/>
    </source>
</evidence>
<dbReference type="InterPro" id="IPR001304">
    <property type="entry name" value="C-type_lectin-like"/>
</dbReference>
<accession>A0ABQ0EWC7</accession>
<dbReference type="InterPro" id="IPR016187">
    <property type="entry name" value="CTDL_fold"/>
</dbReference>